<dbReference type="Proteomes" id="UP000231919">
    <property type="component" value="Unassembled WGS sequence"/>
</dbReference>
<name>A0ABX4N8C8_9LEPT</name>
<gene>
    <name evidence="1" type="ORF">CH378_11875</name>
</gene>
<sequence length="101" mass="11013">MCVFTPFGYSGFGNVFTKLAELELCAIPAALSSEGFGLVEKMGALRVSFICNDRLEMVQDARGNGRLTDASRSARNRAAILAPGFTTSLRSTKLNSRREEF</sequence>
<protein>
    <submittedName>
        <fullName evidence="1">Uncharacterized protein</fullName>
    </submittedName>
</protein>
<accession>A0ABX4N8C8</accession>
<reference evidence="1 2" key="1">
    <citation type="submission" date="2017-07" db="EMBL/GenBank/DDBJ databases">
        <title>Leptospira spp. isolated from tropical soils.</title>
        <authorList>
            <person name="Thibeaux R."/>
            <person name="Iraola G."/>
            <person name="Ferres I."/>
            <person name="Bierque E."/>
            <person name="Girault D."/>
            <person name="Soupe-Gilbert M.-E."/>
            <person name="Picardeau M."/>
            <person name="Goarant C."/>
        </authorList>
    </citation>
    <scope>NUCLEOTIDE SEQUENCE [LARGE SCALE GENOMIC DNA]</scope>
    <source>
        <strain evidence="1 2">JW2-C-B1</strain>
    </source>
</reference>
<evidence type="ECO:0000313" key="1">
    <source>
        <dbReference type="EMBL" id="PJZ29642.1"/>
    </source>
</evidence>
<comment type="caution">
    <text evidence="1">The sequence shown here is derived from an EMBL/GenBank/DDBJ whole genome shotgun (WGS) entry which is preliminary data.</text>
</comment>
<organism evidence="1 2">
    <name type="scientific">Leptospira kmetyi</name>
    <dbReference type="NCBI Taxonomy" id="408139"/>
    <lineage>
        <taxon>Bacteria</taxon>
        <taxon>Pseudomonadati</taxon>
        <taxon>Spirochaetota</taxon>
        <taxon>Spirochaetia</taxon>
        <taxon>Leptospirales</taxon>
        <taxon>Leptospiraceae</taxon>
        <taxon>Leptospira</taxon>
    </lineage>
</organism>
<proteinExistence type="predicted"/>
<dbReference type="EMBL" id="NPDP01000019">
    <property type="protein sequence ID" value="PJZ29642.1"/>
    <property type="molecule type" value="Genomic_DNA"/>
</dbReference>
<evidence type="ECO:0000313" key="2">
    <source>
        <dbReference type="Proteomes" id="UP000231919"/>
    </source>
</evidence>
<keyword evidence="2" id="KW-1185">Reference proteome</keyword>